<dbReference type="RefSeq" id="WP_108849389.1">
    <property type="nucleotide sequence ID" value="NZ_CP015450.1"/>
</dbReference>
<dbReference type="Gene3D" id="3.40.50.10540">
    <property type="entry name" value="Crotonobetainyl-coa:carnitine coa-transferase, domain 1"/>
    <property type="match status" value="1"/>
</dbReference>
<dbReference type="Gene3D" id="3.30.1540.10">
    <property type="entry name" value="formyl-coa transferase, domain 3"/>
    <property type="match status" value="1"/>
</dbReference>
<evidence type="ECO:0000256" key="1">
    <source>
        <dbReference type="ARBA" id="ARBA00022679"/>
    </source>
</evidence>
<sequence>MSRPLEGIVVADFSRVLAGPLATATLADLGAKVIKVERSGMGDDTRNWGPPWTGNSSSYFECANRSKQSIELDLSDPSDLALARELARRADVVVENFKAGALDRRGLGYGEVSASNPGVVYCSITGFGSAGGAGLPGYDFLVQAVGGLMSITGPPGEPTKAGVALVDVLTSKDAVVAILAALHARQRDGLGQRIEVNLLSSLLGSLANQASAFLATGTAPGGMGNRHPSIAPYETLAAKDGQLALCCGNDRQFRNLARVLGRPGLATDPRFTTNGDRVRHRHALVAALEDALAAGTVEAWTQRLTAVGVPAGKVGDIADAFGLAASLGLEPIVEVGGDASPQVRSPLTFSRTPIDAYTPPPRLGQHNDQIRHWLTKENHR</sequence>
<geneLocation type="plasmid" evidence="3 4">
    <name>unnamed1</name>
</geneLocation>
<organism evidence="3 4">
    <name type="scientific">Dietzia lutea</name>
    <dbReference type="NCBI Taxonomy" id="546160"/>
    <lineage>
        <taxon>Bacteria</taxon>
        <taxon>Bacillati</taxon>
        <taxon>Actinomycetota</taxon>
        <taxon>Actinomycetes</taxon>
        <taxon>Mycobacteriales</taxon>
        <taxon>Dietziaceae</taxon>
        <taxon>Dietzia</taxon>
    </lineage>
</organism>
<dbReference type="SUPFAM" id="SSF89796">
    <property type="entry name" value="CoA-transferase family III (CaiB/BaiF)"/>
    <property type="match status" value="1"/>
</dbReference>
<keyword evidence="1" id="KW-0808">Transferase</keyword>
<feature type="region of interest" description="Disordered" evidence="2">
    <location>
        <begin position="344"/>
        <end position="368"/>
    </location>
</feature>
<dbReference type="InterPro" id="IPR044855">
    <property type="entry name" value="CoA-Trfase_III_dom3_sf"/>
</dbReference>
<keyword evidence="3" id="KW-0614">Plasmid</keyword>
<keyword evidence="4" id="KW-1185">Reference proteome</keyword>
<dbReference type="EMBL" id="CP015450">
    <property type="protein sequence ID" value="AWH94095.1"/>
    <property type="molecule type" value="Genomic_DNA"/>
</dbReference>
<dbReference type="OrthoDB" id="9797653at2"/>
<dbReference type="PANTHER" id="PTHR48207">
    <property type="entry name" value="SUCCINATE--HYDROXYMETHYLGLUTARATE COA-TRANSFERASE"/>
    <property type="match status" value="1"/>
</dbReference>
<evidence type="ECO:0000313" key="3">
    <source>
        <dbReference type="EMBL" id="AWH94095.1"/>
    </source>
</evidence>
<dbReference type="Proteomes" id="UP000244928">
    <property type="component" value="Plasmid unnamed1"/>
</dbReference>
<dbReference type="InterPro" id="IPR003673">
    <property type="entry name" value="CoA-Trfase_fam_III"/>
</dbReference>
<gene>
    <name evidence="3" type="ORF">A6035_17200</name>
</gene>
<dbReference type="GO" id="GO:0008410">
    <property type="term" value="F:CoA-transferase activity"/>
    <property type="evidence" value="ECO:0007669"/>
    <property type="project" value="TreeGrafter"/>
</dbReference>
<evidence type="ECO:0000313" key="4">
    <source>
        <dbReference type="Proteomes" id="UP000244928"/>
    </source>
</evidence>
<accession>A0A2S1RCV0</accession>
<dbReference type="InterPro" id="IPR050483">
    <property type="entry name" value="CoA-transferase_III_domain"/>
</dbReference>
<evidence type="ECO:0000256" key="2">
    <source>
        <dbReference type="SAM" id="MobiDB-lite"/>
    </source>
</evidence>
<dbReference type="AlphaFoldDB" id="A0A2S1RCV0"/>
<dbReference type="InterPro" id="IPR023606">
    <property type="entry name" value="CoA-Trfase_III_dom_1_sf"/>
</dbReference>
<dbReference type="KEGG" id="dlu:A6035_17200"/>
<name>A0A2S1RCV0_9ACTN</name>
<dbReference type="PANTHER" id="PTHR48207:SF3">
    <property type="entry name" value="SUCCINATE--HYDROXYMETHYLGLUTARATE COA-TRANSFERASE"/>
    <property type="match status" value="1"/>
</dbReference>
<reference evidence="3 4" key="1">
    <citation type="submission" date="2016-04" db="EMBL/GenBank/DDBJ databases">
        <title>Complete genome sequence of Dietzia lutea YIM 80766T, a strain isolated from desert soil in Egypt.</title>
        <authorList>
            <person name="Zhao J."/>
            <person name="Hu B."/>
            <person name="Geng S."/>
            <person name="Nie Y."/>
            <person name="Tang Y."/>
        </authorList>
    </citation>
    <scope>NUCLEOTIDE SEQUENCE [LARGE SCALE GENOMIC DNA]</scope>
    <source>
        <strain evidence="3 4">YIM 80766</strain>
        <plasmid evidence="3 4">unnamed1</plasmid>
    </source>
</reference>
<proteinExistence type="predicted"/>
<dbReference type="Pfam" id="PF02515">
    <property type="entry name" value="CoA_transf_3"/>
    <property type="match status" value="1"/>
</dbReference>
<protein>
    <submittedName>
        <fullName evidence="3">Carnitine dehydratase</fullName>
    </submittedName>
</protein>